<keyword evidence="2 9" id="KW-0732">Signal</keyword>
<organism evidence="10 11">
    <name type="scientific">Rhabdobacter roseus</name>
    <dbReference type="NCBI Taxonomy" id="1655419"/>
    <lineage>
        <taxon>Bacteria</taxon>
        <taxon>Pseudomonadati</taxon>
        <taxon>Bacteroidota</taxon>
        <taxon>Cytophagia</taxon>
        <taxon>Cytophagales</taxon>
        <taxon>Cytophagaceae</taxon>
        <taxon>Rhabdobacter</taxon>
    </lineage>
</organism>
<dbReference type="Proteomes" id="UP000557307">
    <property type="component" value="Unassembled WGS sequence"/>
</dbReference>
<dbReference type="CDD" id="cd18820">
    <property type="entry name" value="GH43_LbAraf43-like"/>
    <property type="match status" value="1"/>
</dbReference>
<dbReference type="PANTHER" id="PTHR43817:SF1">
    <property type="entry name" value="HYDROLASE, FAMILY 43, PUTATIVE (AFU_ORTHOLOGUE AFUA_3G01660)-RELATED"/>
    <property type="match status" value="1"/>
</dbReference>
<dbReference type="AlphaFoldDB" id="A0A840TLG1"/>
<dbReference type="PANTHER" id="PTHR43817">
    <property type="entry name" value="GLYCOSYL HYDROLASE"/>
    <property type="match status" value="1"/>
</dbReference>
<keyword evidence="3 7" id="KW-0378">Hydrolase</keyword>
<evidence type="ECO:0000256" key="3">
    <source>
        <dbReference type="ARBA" id="ARBA00022801"/>
    </source>
</evidence>
<dbReference type="InterPro" id="IPR023296">
    <property type="entry name" value="Glyco_hydro_beta-prop_sf"/>
</dbReference>
<dbReference type="SUPFAM" id="SSF75005">
    <property type="entry name" value="Arabinanase/levansucrase/invertase"/>
    <property type="match status" value="1"/>
</dbReference>
<comment type="caution">
    <text evidence="10">The sequence shown here is derived from an EMBL/GenBank/DDBJ whole genome shotgun (WGS) entry which is preliminary data.</text>
</comment>
<keyword evidence="4 7" id="KW-0326">Glycosidase</keyword>
<evidence type="ECO:0000313" key="10">
    <source>
        <dbReference type="EMBL" id="MBB5283775.1"/>
    </source>
</evidence>
<evidence type="ECO:0000256" key="7">
    <source>
        <dbReference type="RuleBase" id="RU361187"/>
    </source>
</evidence>
<evidence type="ECO:0000256" key="6">
    <source>
        <dbReference type="PIRSR" id="PIRSR606710-2"/>
    </source>
</evidence>
<reference evidence="10 11" key="1">
    <citation type="submission" date="2020-08" db="EMBL/GenBank/DDBJ databases">
        <title>Genomic Encyclopedia of Type Strains, Phase IV (KMG-IV): sequencing the most valuable type-strain genomes for metagenomic binning, comparative biology and taxonomic classification.</title>
        <authorList>
            <person name="Goeker M."/>
        </authorList>
    </citation>
    <scope>NUCLEOTIDE SEQUENCE [LARGE SCALE GENOMIC DNA]</scope>
    <source>
        <strain evidence="10 11">DSM 105074</strain>
    </source>
</reference>
<feature type="active site" description="Proton donor" evidence="5">
    <location>
        <position position="219"/>
    </location>
</feature>
<comment type="similarity">
    <text evidence="1 7">Belongs to the glycosyl hydrolase 43 family.</text>
</comment>
<sequence length="346" mass="39282">MINQLFSHRYLKVLVLLAGYLVSSSAAQSQTFTNPLLPSGADPWMIYHDGWYYYTHTTGRDLRLWKTRQPVELASAEHRVVWTPPDTGAYAKEIWAPELHFLQNKWYIYVAADDGRNENHRIWVLENPSPDPLQGTWTVKGKLADPGDHWAIDLSVFEHNQQLYAVWSGWEGYQNVSQDIYIARLENPWTMQGDRVRIATPTHDWEKRGSGNGLPVVNEGPQLLRQSPTSQKLFIVFSASGCWTDHYALGYLQADATANLLDPGSWRKHPEPVFRQVPELGIYGPGHNSFFRTPSGQDWILYHANPSAGDGCGRKRAPHAQPFGWRTDGTPDFGSPLSRKPLPVPR</sequence>
<feature type="active site" description="Proton acceptor" evidence="5">
    <location>
        <position position="42"/>
    </location>
</feature>
<evidence type="ECO:0000256" key="2">
    <source>
        <dbReference type="ARBA" id="ARBA00022729"/>
    </source>
</evidence>
<dbReference type="GO" id="GO:0004553">
    <property type="term" value="F:hydrolase activity, hydrolyzing O-glycosyl compounds"/>
    <property type="evidence" value="ECO:0007669"/>
    <property type="project" value="InterPro"/>
</dbReference>
<evidence type="ECO:0000256" key="9">
    <source>
        <dbReference type="SAM" id="SignalP"/>
    </source>
</evidence>
<feature type="region of interest" description="Disordered" evidence="8">
    <location>
        <begin position="310"/>
        <end position="346"/>
    </location>
</feature>
<dbReference type="InterPro" id="IPR016828">
    <property type="entry name" value="Alpha-L-arabinofuranosidase"/>
</dbReference>
<evidence type="ECO:0000313" key="11">
    <source>
        <dbReference type="Proteomes" id="UP000557307"/>
    </source>
</evidence>
<protein>
    <submittedName>
        <fullName evidence="10">GH43 family beta-xylosidase</fullName>
    </submittedName>
</protein>
<evidence type="ECO:0000256" key="4">
    <source>
        <dbReference type="ARBA" id="ARBA00023295"/>
    </source>
</evidence>
<dbReference type="GO" id="GO:0005975">
    <property type="term" value="P:carbohydrate metabolic process"/>
    <property type="evidence" value="ECO:0007669"/>
    <property type="project" value="InterPro"/>
</dbReference>
<keyword evidence="11" id="KW-1185">Reference proteome</keyword>
<evidence type="ECO:0000256" key="8">
    <source>
        <dbReference type="SAM" id="MobiDB-lite"/>
    </source>
</evidence>
<dbReference type="Pfam" id="PF04616">
    <property type="entry name" value="Glyco_hydro_43"/>
    <property type="match status" value="1"/>
</dbReference>
<dbReference type="InterPro" id="IPR006710">
    <property type="entry name" value="Glyco_hydro_43"/>
</dbReference>
<feature type="site" description="Important for catalytic activity, responsible for pKa modulation of the active site Glu and correct orientation of both the proton donor and substrate" evidence="6">
    <location>
        <position position="153"/>
    </location>
</feature>
<accession>A0A840TLG1</accession>
<dbReference type="EMBL" id="JACHGF010000002">
    <property type="protein sequence ID" value="MBB5283775.1"/>
    <property type="molecule type" value="Genomic_DNA"/>
</dbReference>
<name>A0A840TLG1_9BACT</name>
<evidence type="ECO:0000256" key="5">
    <source>
        <dbReference type="PIRSR" id="PIRSR606710-1"/>
    </source>
</evidence>
<dbReference type="PIRSF" id="PIRSF025414">
    <property type="entry name" value="Alpha-L-arabinofuranosidase"/>
    <property type="match status" value="1"/>
</dbReference>
<proteinExistence type="inferred from homology"/>
<feature type="signal peptide" evidence="9">
    <location>
        <begin position="1"/>
        <end position="29"/>
    </location>
</feature>
<dbReference type="Gene3D" id="2.115.10.20">
    <property type="entry name" value="Glycosyl hydrolase domain, family 43"/>
    <property type="match status" value="1"/>
</dbReference>
<dbReference type="RefSeq" id="WP_184173457.1">
    <property type="nucleotide sequence ID" value="NZ_JACHGF010000002.1"/>
</dbReference>
<feature type="chain" id="PRO_5032365724" evidence="9">
    <location>
        <begin position="30"/>
        <end position="346"/>
    </location>
</feature>
<gene>
    <name evidence="10" type="ORF">HNQ92_001901</name>
</gene>
<evidence type="ECO:0000256" key="1">
    <source>
        <dbReference type="ARBA" id="ARBA00009865"/>
    </source>
</evidence>